<keyword evidence="2 7" id="KW-0479">Metal-binding</keyword>
<feature type="binding site" evidence="6">
    <location>
        <position position="20"/>
    </location>
    <ligand>
        <name>substrate</name>
    </ligand>
</feature>
<feature type="binding site" evidence="7">
    <location>
        <position position="11"/>
    </location>
    <ligand>
        <name>Mg(2+)</name>
        <dbReference type="ChEBI" id="CHEBI:18420"/>
    </ligand>
</feature>
<gene>
    <name evidence="8" type="ORF">EUGRSUZ_F03119</name>
</gene>
<dbReference type="STRING" id="71139.A0A059BUV9"/>
<protein>
    <submittedName>
        <fullName evidence="8">Uncharacterized protein</fullName>
    </submittedName>
</protein>
<dbReference type="KEGG" id="egr:104449954"/>
<evidence type="ECO:0000256" key="1">
    <source>
        <dbReference type="ARBA" id="ARBA00001946"/>
    </source>
</evidence>
<feature type="active site" description="Proton donor" evidence="5">
    <location>
        <position position="11"/>
    </location>
</feature>
<proteinExistence type="predicted"/>
<dbReference type="InterPro" id="IPR036412">
    <property type="entry name" value="HAD-like_sf"/>
</dbReference>
<dbReference type="GO" id="GO:0016791">
    <property type="term" value="F:phosphatase activity"/>
    <property type="evidence" value="ECO:0000318"/>
    <property type="project" value="GO_Central"/>
</dbReference>
<dbReference type="Gramene" id="KCW69736">
    <property type="protein sequence ID" value="KCW69736"/>
    <property type="gene ID" value="EUGRSUZ_F03119"/>
</dbReference>
<feature type="binding site" evidence="7">
    <location>
        <position position="9"/>
    </location>
    <ligand>
        <name>Mg(2+)</name>
        <dbReference type="ChEBI" id="CHEBI:18420"/>
    </ligand>
</feature>
<dbReference type="Gramene" id="KCW69737">
    <property type="protein sequence ID" value="KCW69737"/>
    <property type="gene ID" value="EUGRSUZ_F03119"/>
</dbReference>
<dbReference type="PANTHER" id="PTHR20889:SF12">
    <property type="entry name" value="LP01149P"/>
    <property type="match status" value="1"/>
</dbReference>
<evidence type="ECO:0000256" key="3">
    <source>
        <dbReference type="ARBA" id="ARBA00022801"/>
    </source>
</evidence>
<dbReference type="Gene3D" id="3.40.50.1000">
    <property type="entry name" value="HAD superfamily/HAD-like"/>
    <property type="match status" value="1"/>
</dbReference>
<comment type="cofactor">
    <cofactor evidence="1 7">
        <name>Mg(2+)</name>
        <dbReference type="ChEBI" id="CHEBI:18420"/>
    </cofactor>
</comment>
<evidence type="ECO:0000256" key="4">
    <source>
        <dbReference type="ARBA" id="ARBA00022842"/>
    </source>
</evidence>
<dbReference type="PIRSF" id="PIRSF031051">
    <property type="entry name" value="PyrdxlP_Pase_PHOSPHO2"/>
    <property type="match status" value="1"/>
</dbReference>
<keyword evidence="3" id="KW-0378">Hydrolase</keyword>
<dbReference type="AlphaFoldDB" id="A0A059BUV9"/>
<dbReference type="InterPro" id="IPR006384">
    <property type="entry name" value="HAD_hydro_PyrdxlP_Pase-like"/>
</dbReference>
<accession>A0A059BUV9</accession>
<dbReference type="NCBIfam" id="TIGR01488">
    <property type="entry name" value="HAD-SF-IB"/>
    <property type="match status" value="1"/>
</dbReference>
<dbReference type="SUPFAM" id="SSF56784">
    <property type="entry name" value="HAD-like"/>
    <property type="match status" value="1"/>
</dbReference>
<dbReference type="NCBIfam" id="TIGR01489">
    <property type="entry name" value="DKMTPPase-SF"/>
    <property type="match status" value="1"/>
</dbReference>
<dbReference type="PANTHER" id="PTHR20889">
    <property type="entry name" value="PHOSPHATASE, ORPHAN 1, 2"/>
    <property type="match status" value="1"/>
</dbReference>
<sequence length="276" mass="30947">MADIVVLFDFDKTIIDCDSDNWVVDELGFTDMFNELLPTMPWNTLMDKMMGELHARGITIEQIADVLKRAPIHPRIVPAIKSIHALGCDLRVVSDANLFYIETILNHLGIRECFSEINTNPGFVDEQGRLRISPFHDFKSSSHGCGLCPPNMCKGVVIERIQAAVSAEGKKKRFIYLGDGNGDYCPSLKLSEGDFMMPRKNYPVWDLICRNPMLLKAEIHEWTDGEELERVLLQLVNAIITGEEIKSGQLISSDCKMQNIALSAHEALLPALPVPH</sequence>
<keyword evidence="4 7" id="KW-0460">Magnesium</keyword>
<evidence type="ECO:0000256" key="5">
    <source>
        <dbReference type="PIRSR" id="PIRSR031051-1"/>
    </source>
</evidence>
<dbReference type="GO" id="GO:0046872">
    <property type="term" value="F:metal ion binding"/>
    <property type="evidence" value="ECO:0007669"/>
    <property type="project" value="UniProtKB-KW"/>
</dbReference>
<dbReference type="InterPro" id="IPR023214">
    <property type="entry name" value="HAD_sf"/>
</dbReference>
<dbReference type="FunCoup" id="A0A059BUV9">
    <property type="interactions" value="1055"/>
</dbReference>
<feature type="active site" description="Nucleophile" evidence="5">
    <location>
        <position position="9"/>
    </location>
</feature>
<dbReference type="InterPro" id="IPR016965">
    <property type="entry name" value="Pase_PHOSPHO-typ"/>
</dbReference>
<evidence type="ECO:0000256" key="7">
    <source>
        <dbReference type="PIRSR" id="PIRSR031051-3"/>
    </source>
</evidence>
<evidence type="ECO:0000313" key="8">
    <source>
        <dbReference type="EMBL" id="KCW69736.1"/>
    </source>
</evidence>
<organism evidence="8">
    <name type="scientific">Eucalyptus grandis</name>
    <name type="common">Flooded gum</name>
    <dbReference type="NCBI Taxonomy" id="71139"/>
    <lineage>
        <taxon>Eukaryota</taxon>
        <taxon>Viridiplantae</taxon>
        <taxon>Streptophyta</taxon>
        <taxon>Embryophyta</taxon>
        <taxon>Tracheophyta</taxon>
        <taxon>Spermatophyta</taxon>
        <taxon>Magnoliopsida</taxon>
        <taxon>eudicotyledons</taxon>
        <taxon>Gunneridae</taxon>
        <taxon>Pentapetalae</taxon>
        <taxon>rosids</taxon>
        <taxon>malvids</taxon>
        <taxon>Myrtales</taxon>
        <taxon>Myrtaceae</taxon>
        <taxon>Myrtoideae</taxon>
        <taxon>Eucalypteae</taxon>
        <taxon>Eucalyptus</taxon>
    </lineage>
</organism>
<feature type="binding site" evidence="7">
    <location>
        <position position="179"/>
    </location>
    <ligand>
        <name>Mg(2+)</name>
        <dbReference type="ChEBI" id="CHEBI:18420"/>
    </ligand>
</feature>
<evidence type="ECO:0000256" key="2">
    <source>
        <dbReference type="ARBA" id="ARBA00022723"/>
    </source>
</evidence>
<name>A0A059BUV9_EUCGR</name>
<evidence type="ECO:0000256" key="6">
    <source>
        <dbReference type="PIRSR" id="PIRSR031051-2"/>
    </source>
</evidence>
<dbReference type="OMA" id="HNLADCF"/>
<reference evidence="8" key="1">
    <citation type="submission" date="2013-07" db="EMBL/GenBank/DDBJ databases">
        <title>The genome of Eucalyptus grandis.</title>
        <authorList>
            <person name="Schmutz J."/>
            <person name="Hayes R."/>
            <person name="Myburg A."/>
            <person name="Tuskan G."/>
            <person name="Grattapaglia D."/>
            <person name="Rokhsar D.S."/>
        </authorList>
    </citation>
    <scope>NUCLEOTIDE SEQUENCE</scope>
    <source>
        <tissue evidence="8">Leaf extractions</tissue>
    </source>
</reference>
<dbReference type="Pfam" id="PF06888">
    <property type="entry name" value="Put_Phosphatase"/>
    <property type="match status" value="1"/>
</dbReference>
<dbReference type="eggNOG" id="KOG3120">
    <property type="taxonomic scope" value="Eukaryota"/>
</dbReference>
<dbReference type="EMBL" id="KK198758">
    <property type="protein sequence ID" value="KCW69737.1"/>
    <property type="molecule type" value="Genomic_DNA"/>
</dbReference>
<dbReference type="EMBL" id="KK198758">
    <property type="protein sequence ID" value="KCW69736.1"/>
    <property type="molecule type" value="Genomic_DNA"/>
</dbReference>
<feature type="binding site" evidence="6">
    <location>
        <position position="95"/>
    </location>
    <ligand>
        <name>substrate</name>
    </ligand>
</feature>
<dbReference type="OrthoDB" id="10267182at2759"/>